<proteinExistence type="inferred from homology"/>
<feature type="compositionally biased region" description="Basic residues" evidence="13">
    <location>
        <begin position="677"/>
        <end position="693"/>
    </location>
</feature>
<comment type="subcellular location">
    <subcellularLocation>
        <location evidence="1">Cytoplasm</location>
        <location evidence="1">Cytoskeleton</location>
    </subcellularLocation>
</comment>
<dbReference type="PRINTS" id="PR00380">
    <property type="entry name" value="KINESINHEAVY"/>
</dbReference>
<evidence type="ECO:0000256" key="9">
    <source>
        <dbReference type="ARBA" id="ARBA00058965"/>
    </source>
</evidence>
<dbReference type="InterPro" id="IPR036961">
    <property type="entry name" value="Kinesin_motor_dom_sf"/>
</dbReference>
<feature type="region of interest" description="Disordered" evidence="13">
    <location>
        <begin position="669"/>
        <end position="704"/>
    </location>
</feature>
<evidence type="ECO:0000256" key="4">
    <source>
        <dbReference type="ARBA" id="ARBA00022741"/>
    </source>
</evidence>
<dbReference type="RefSeq" id="XP_020669327.1">
    <property type="nucleotide sequence ID" value="XM_020813668.2"/>
</dbReference>
<dbReference type="GO" id="GO:0005524">
    <property type="term" value="F:ATP binding"/>
    <property type="evidence" value="ECO:0007669"/>
    <property type="project" value="UniProtKB-UniRule"/>
</dbReference>
<feature type="binding site" evidence="11">
    <location>
        <begin position="103"/>
        <end position="110"/>
    </location>
    <ligand>
        <name>ATP</name>
        <dbReference type="ChEBI" id="CHEBI:30616"/>
    </ligand>
</feature>
<dbReference type="SUPFAM" id="SSF52540">
    <property type="entry name" value="P-loop containing nucleoside triphosphate hydrolases"/>
    <property type="match status" value="1"/>
</dbReference>
<dbReference type="GO" id="GO:0003777">
    <property type="term" value="F:microtubule motor activity"/>
    <property type="evidence" value="ECO:0007669"/>
    <property type="project" value="InterPro"/>
</dbReference>
<keyword evidence="6" id="KW-0175">Coiled coil</keyword>
<dbReference type="GO" id="GO:0005874">
    <property type="term" value="C:microtubule"/>
    <property type="evidence" value="ECO:0007669"/>
    <property type="project" value="UniProtKB-KW"/>
</dbReference>
<evidence type="ECO:0000259" key="14">
    <source>
        <dbReference type="PROSITE" id="PS50067"/>
    </source>
</evidence>
<dbReference type="InterPro" id="IPR027417">
    <property type="entry name" value="P-loop_NTPase"/>
</dbReference>
<dbReference type="GO" id="GO:0044877">
    <property type="term" value="F:protein-containing complex binding"/>
    <property type="evidence" value="ECO:0007669"/>
    <property type="project" value="UniProtKB-ARBA"/>
</dbReference>
<evidence type="ECO:0000256" key="10">
    <source>
        <dbReference type="ARBA" id="ARBA00065526"/>
    </source>
</evidence>
<dbReference type="CDD" id="cd01371">
    <property type="entry name" value="KISc_KIF3"/>
    <property type="match status" value="1"/>
</dbReference>
<dbReference type="FunFam" id="3.40.850.10:FF:000028">
    <property type="entry name" value="Kinesin-like protein"/>
    <property type="match status" value="1"/>
</dbReference>
<comment type="function">
    <text evidence="9">Microtubule-based anterograde translocator for membranous organelles. Plus end-directed microtubule sliding activity in vitro. Plays a role in primary cilia formation. Plays a role in centriole cohesion and subdistal appendage organization and function. Regulates the formation of the subdistal appendage via recruitment of DCTN1 to the centriole. Also required for ciliary basal feet formation and microtubule anchoring to mother centriole.</text>
</comment>
<evidence type="ECO:0000256" key="2">
    <source>
        <dbReference type="ARBA" id="ARBA00022490"/>
    </source>
</evidence>
<evidence type="ECO:0000256" key="6">
    <source>
        <dbReference type="ARBA" id="ARBA00023054"/>
    </source>
</evidence>
<evidence type="ECO:0000256" key="12">
    <source>
        <dbReference type="RuleBase" id="RU000394"/>
    </source>
</evidence>
<dbReference type="CTD" id="11127"/>
<evidence type="ECO:0000313" key="15">
    <source>
        <dbReference type="Proteomes" id="UP001652642"/>
    </source>
</evidence>
<keyword evidence="3 12" id="KW-0493">Microtubule</keyword>
<dbReference type="Pfam" id="PF00225">
    <property type="entry name" value="Kinesin"/>
    <property type="match status" value="1"/>
</dbReference>
<protein>
    <recommendedName>
        <fullName evidence="12">Kinesin-like protein</fullName>
    </recommendedName>
</protein>
<dbReference type="Gene3D" id="3.40.850.10">
    <property type="entry name" value="Kinesin motor domain"/>
    <property type="match status" value="1"/>
</dbReference>
<dbReference type="GO" id="GO:0010970">
    <property type="term" value="P:transport along microtubule"/>
    <property type="evidence" value="ECO:0007669"/>
    <property type="project" value="UniProtKB-ARBA"/>
</dbReference>
<keyword evidence="4 11" id="KW-0547">Nucleotide-binding</keyword>
<reference evidence="16" key="2">
    <citation type="submission" date="2025-08" db="UniProtKB">
        <authorList>
            <consortium name="RefSeq"/>
        </authorList>
    </citation>
    <scope>IDENTIFICATION</scope>
</reference>
<dbReference type="InterPro" id="IPR001752">
    <property type="entry name" value="Kinesin_motor_dom"/>
</dbReference>
<accession>A0A6J0V8Z8</accession>
<comment type="subunit">
    <text evidence="10">Heterodimer of KIF3A and KIF3B. Interacts with CIMAP3. Interacts with CLN3. Interacts with DCTN1. Interacts with FLCN. Interacts with AP3B1.</text>
</comment>
<feature type="compositionally biased region" description="Acidic residues" evidence="13">
    <location>
        <begin position="379"/>
        <end position="405"/>
    </location>
</feature>
<dbReference type="Proteomes" id="UP001652642">
    <property type="component" value="Chromosome 2"/>
</dbReference>
<dbReference type="SMART" id="SM00129">
    <property type="entry name" value="KISc"/>
    <property type="match status" value="1"/>
</dbReference>
<keyword evidence="2" id="KW-0963">Cytoplasm</keyword>
<evidence type="ECO:0000256" key="3">
    <source>
        <dbReference type="ARBA" id="ARBA00022701"/>
    </source>
</evidence>
<reference evidence="15" key="1">
    <citation type="submission" date="2025-05" db="UniProtKB">
        <authorList>
            <consortium name="RefSeq"/>
        </authorList>
    </citation>
    <scope>NUCLEOTIDE SEQUENCE [LARGE SCALE GENOMIC DNA]</scope>
</reference>
<dbReference type="PANTHER" id="PTHR47969">
    <property type="entry name" value="CHROMOSOME-ASSOCIATED KINESIN KIF4A-RELATED"/>
    <property type="match status" value="1"/>
</dbReference>
<dbReference type="GO" id="GO:0016939">
    <property type="term" value="C:kinesin II complex"/>
    <property type="evidence" value="ECO:0007669"/>
    <property type="project" value="UniProtKB-ARBA"/>
</dbReference>
<dbReference type="GeneID" id="110090134"/>
<dbReference type="AlphaFoldDB" id="A0A6J0V8Z8"/>
<dbReference type="GO" id="GO:0005814">
    <property type="term" value="C:centriole"/>
    <property type="evidence" value="ECO:0007669"/>
    <property type="project" value="UniProtKB-ARBA"/>
</dbReference>
<evidence type="ECO:0000256" key="7">
    <source>
        <dbReference type="ARBA" id="ARBA00023175"/>
    </source>
</evidence>
<feature type="domain" description="Kinesin motor" evidence="14">
    <location>
        <begin position="17"/>
        <end position="348"/>
    </location>
</feature>
<dbReference type="PROSITE" id="PS00411">
    <property type="entry name" value="KINESIN_MOTOR_1"/>
    <property type="match status" value="1"/>
</dbReference>
<keyword evidence="5 11" id="KW-0067">ATP-binding</keyword>
<dbReference type="InterPro" id="IPR019821">
    <property type="entry name" value="Kinesin_motor_CS"/>
</dbReference>
<dbReference type="PROSITE" id="PS50067">
    <property type="entry name" value="KINESIN_MOTOR_2"/>
    <property type="match status" value="1"/>
</dbReference>
<feature type="region of interest" description="Disordered" evidence="13">
    <location>
        <begin position="375"/>
        <end position="429"/>
    </location>
</feature>
<keyword evidence="7 11" id="KW-0505">Motor protein</keyword>
<evidence type="ECO:0000256" key="11">
    <source>
        <dbReference type="PROSITE-ProRule" id="PRU00283"/>
    </source>
</evidence>
<name>A0A6J0V8Z8_9SAUR</name>
<evidence type="ECO:0000313" key="16">
    <source>
        <dbReference type="RefSeq" id="XP_020669327.1"/>
    </source>
</evidence>
<dbReference type="GO" id="GO:0008017">
    <property type="term" value="F:microtubule binding"/>
    <property type="evidence" value="ECO:0007669"/>
    <property type="project" value="InterPro"/>
</dbReference>
<dbReference type="GO" id="GO:0005829">
    <property type="term" value="C:cytosol"/>
    <property type="evidence" value="ECO:0007669"/>
    <property type="project" value="UniProtKB-ARBA"/>
</dbReference>
<feature type="compositionally biased region" description="Basic and acidic residues" evidence="13">
    <location>
        <begin position="419"/>
        <end position="429"/>
    </location>
</feature>
<evidence type="ECO:0000256" key="8">
    <source>
        <dbReference type="ARBA" id="ARBA00023212"/>
    </source>
</evidence>
<dbReference type="PANTHER" id="PTHR47969:SF21">
    <property type="entry name" value="KINESIN-LIKE PROTEIN"/>
    <property type="match status" value="1"/>
</dbReference>
<evidence type="ECO:0000256" key="5">
    <source>
        <dbReference type="ARBA" id="ARBA00022840"/>
    </source>
</evidence>
<gene>
    <name evidence="16" type="primary">KIF3A</name>
</gene>
<organism evidence="15 16">
    <name type="scientific">Pogona vitticeps</name>
    <name type="common">central bearded dragon</name>
    <dbReference type="NCBI Taxonomy" id="103695"/>
    <lineage>
        <taxon>Eukaryota</taxon>
        <taxon>Metazoa</taxon>
        <taxon>Chordata</taxon>
        <taxon>Craniata</taxon>
        <taxon>Vertebrata</taxon>
        <taxon>Euteleostomi</taxon>
        <taxon>Lepidosauria</taxon>
        <taxon>Squamata</taxon>
        <taxon>Bifurcata</taxon>
        <taxon>Unidentata</taxon>
        <taxon>Episquamata</taxon>
        <taxon>Toxicofera</taxon>
        <taxon>Iguania</taxon>
        <taxon>Acrodonta</taxon>
        <taxon>Agamidae</taxon>
        <taxon>Amphibolurinae</taxon>
        <taxon>Pogona</taxon>
    </lineage>
</organism>
<evidence type="ECO:0000256" key="1">
    <source>
        <dbReference type="ARBA" id="ARBA00004245"/>
    </source>
</evidence>
<keyword evidence="15" id="KW-1185">Reference proteome</keyword>
<evidence type="ECO:0000256" key="13">
    <source>
        <dbReference type="SAM" id="MobiDB-lite"/>
    </source>
</evidence>
<dbReference type="InterPro" id="IPR027640">
    <property type="entry name" value="Kinesin-like_fam"/>
</dbReference>
<comment type="similarity">
    <text evidence="11 12">Belongs to the TRAFAC class myosin-kinesin ATPase superfamily. Kinesin family.</text>
</comment>
<sequence>MPINKSEKPEKADNSDNVKVVVRCRPFNEREKVMCYKMAVNVDEMRGTITVHKTDSSNEPPKTFTFDTVFGPESKQLDVYNLTARPIIDSVLEGYNGTIFAYGQTGTGKTFTMEGVRAVPELRGIIPNSFAHIFGHIAKAEGDTRFLVRVSYLEIYNEEVRDLLGKDQTQRLEVKERPDVGVYIKDLSAYVVNNADDMDRIMTLGHKNRSVGATNMNEHSSRSHAIFTITIECSEKGVDGNIHVRMGKLHLVDLAGSERQAKTGATGQRLKEATKINLSLSTLGNVISALVDGKSTHVPYRNSKLTRLLQDSLGGNSKTMMCANIGPADYNYDETISTLRYANRAKNIKNKARINEDPKDALLRQFQKEIEELKKKLEEGEEISGSETSGSEDDDDEDEDGEIGEDGEKRRKRRGKKKVSPDKMIEMQAKIDEERKALETKLDMEEEERNKARAELEKREKDLLKAQQEHQSLLEKLSALEKKVIVGGVDLLAKAEEQEKLLEESNMELEERRRRAEQLRKELEEKEQERLDIEEKYTSLQEEAQGKTKKLKKVWTMLMAAKSEMADLQQEHQREIEGLLENIRQLSRELRLQMLIIDNFIPQDYQEMIENYVHWNEDIGEWQLKCVAYTGNNMRKQTPVPDKKEKDPFEVDLSHVYLAYTEESLRQSLMKLERPRTSKGRSRPKTGRRKRSAKSGAVIDSLLQ</sequence>
<dbReference type="GO" id="GO:0005929">
    <property type="term" value="C:cilium"/>
    <property type="evidence" value="ECO:0007669"/>
    <property type="project" value="UniProtKB-ARBA"/>
</dbReference>
<keyword evidence="8" id="KW-0206">Cytoskeleton</keyword>